<dbReference type="Gene3D" id="3.40.50.2300">
    <property type="match status" value="3"/>
</dbReference>
<evidence type="ECO:0000259" key="6">
    <source>
        <dbReference type="PROSITE" id="PS50110"/>
    </source>
</evidence>
<keyword evidence="3 4" id="KW-0597">Phosphoprotein</keyword>
<dbReference type="KEGG" id="ggr:HKW67_18500"/>
<organism evidence="7 8">
    <name type="scientific">Gemmatimonas groenlandica</name>
    <dbReference type="NCBI Taxonomy" id="2732249"/>
    <lineage>
        <taxon>Bacteria</taxon>
        <taxon>Pseudomonadati</taxon>
        <taxon>Gemmatimonadota</taxon>
        <taxon>Gemmatimonadia</taxon>
        <taxon>Gemmatimonadales</taxon>
        <taxon>Gemmatimonadaceae</taxon>
        <taxon>Gemmatimonas</taxon>
    </lineage>
</organism>
<dbReference type="CDD" id="cd00082">
    <property type="entry name" value="HisKA"/>
    <property type="match status" value="1"/>
</dbReference>
<name>A0A6M4IT18_9BACT</name>
<dbReference type="Proteomes" id="UP000500938">
    <property type="component" value="Chromosome"/>
</dbReference>
<keyword evidence="8" id="KW-1185">Reference proteome</keyword>
<feature type="domain" description="Response regulatory" evidence="6">
    <location>
        <begin position="560"/>
        <end position="677"/>
    </location>
</feature>
<dbReference type="InterPro" id="IPR036890">
    <property type="entry name" value="HATPase_C_sf"/>
</dbReference>
<dbReference type="GO" id="GO:0000155">
    <property type="term" value="F:phosphorelay sensor kinase activity"/>
    <property type="evidence" value="ECO:0007669"/>
    <property type="project" value="InterPro"/>
</dbReference>
<dbReference type="Pfam" id="PF02518">
    <property type="entry name" value="HATPase_c"/>
    <property type="match status" value="1"/>
</dbReference>
<dbReference type="SMART" id="SM00388">
    <property type="entry name" value="HisKA"/>
    <property type="match status" value="1"/>
</dbReference>
<sequence length="684" mass="73326">MTARVAAPGKSAVVILLVEDSPSDRLITKAALEEARLLNTLHTVANGVEALAFLRREGSYADAPRPDLILLDLNLPRMDGREVLVHIKADPSLRHIPVVVLTTSAAPEDVAAAYAAHANSYITKPVDFRRFHEALASLERYWFEVVTLPPHAAPSGSPSAVPAEIGRSAAGRVAVLLVEDSPSDALLVRSSLAAKSTAFELVHVTRLSDAAPLLAERRFDVIVTDLSLPDAQALEAVHALRRLSTHGEPIIVLTGNADGRSGEEALRSGAEDYLQKNELGGSGLGRAILFAIQRREARDERHQRQRVDAVGRLAAGVAHDFNNLLTAMAVSAEMVLTGSDPMERTELLQEILATADRGRALTRHLLTFSRRDRFEAHPMSVNGVIVAIARLLERLIVVDVAVELELAADLPLVLSDEQHLEQVVLNLAMNASDAMPGGGKLTMATTRQAVDVAAAAAISAAMRPGEYVRISVRDTGSGIPDDVRARMFEPFFTTKAEGRGTGLGLATVHEIVQLHGGAIGVTARDGGGTVFDVYLPACDMPPKREVRASVRAESKPGSGTILLVDDEASLRSVMQRVLSRNGYTVLVADCAEAAWHIWDAQRDAIDLVITDLIMPGSFTARDLAARLAVERPALPVIFCSGYSDSFDDPTLALSKGANFIAKPYSIETLLNTVSGALARQAQAW</sequence>
<dbReference type="InterPro" id="IPR011006">
    <property type="entry name" value="CheY-like_superfamily"/>
</dbReference>
<feature type="modified residue" description="4-aspartylphosphate" evidence="4">
    <location>
        <position position="225"/>
    </location>
</feature>
<dbReference type="SUPFAM" id="SSF52172">
    <property type="entry name" value="CheY-like"/>
    <property type="match status" value="3"/>
</dbReference>
<dbReference type="RefSeq" id="WP_171226790.1">
    <property type="nucleotide sequence ID" value="NZ_CP053085.1"/>
</dbReference>
<dbReference type="EMBL" id="CP053085">
    <property type="protein sequence ID" value="QJR37355.1"/>
    <property type="molecule type" value="Genomic_DNA"/>
</dbReference>
<dbReference type="Gene3D" id="3.30.565.10">
    <property type="entry name" value="Histidine kinase-like ATPase, C-terminal domain"/>
    <property type="match status" value="1"/>
</dbReference>
<dbReference type="SMART" id="SM00387">
    <property type="entry name" value="HATPase_c"/>
    <property type="match status" value="1"/>
</dbReference>
<evidence type="ECO:0000313" key="8">
    <source>
        <dbReference type="Proteomes" id="UP000500938"/>
    </source>
</evidence>
<reference evidence="7 8" key="1">
    <citation type="submission" date="2020-05" db="EMBL/GenBank/DDBJ databases">
        <title>Complete genome sequence of Gemmatimonas greenlandica TET16.</title>
        <authorList>
            <person name="Zeng Y."/>
        </authorList>
    </citation>
    <scope>NUCLEOTIDE SEQUENCE [LARGE SCALE GENOMIC DNA]</scope>
    <source>
        <strain evidence="7 8">TET16</strain>
    </source>
</reference>
<feature type="modified residue" description="4-aspartylphosphate" evidence="4">
    <location>
        <position position="72"/>
    </location>
</feature>
<protein>
    <recommendedName>
        <fullName evidence="2">histidine kinase</fullName>
        <ecNumber evidence="2">2.7.13.3</ecNumber>
    </recommendedName>
</protein>
<feature type="modified residue" description="4-aspartylphosphate" evidence="4">
    <location>
        <position position="611"/>
    </location>
</feature>
<dbReference type="CDD" id="cd00156">
    <property type="entry name" value="REC"/>
    <property type="match status" value="2"/>
</dbReference>
<dbReference type="PANTHER" id="PTHR43547:SF2">
    <property type="entry name" value="HYBRID SIGNAL TRANSDUCTION HISTIDINE KINASE C"/>
    <property type="match status" value="1"/>
</dbReference>
<dbReference type="InterPro" id="IPR005467">
    <property type="entry name" value="His_kinase_dom"/>
</dbReference>
<dbReference type="SUPFAM" id="SSF47384">
    <property type="entry name" value="Homodimeric domain of signal transducing histidine kinase"/>
    <property type="match status" value="1"/>
</dbReference>
<accession>A0A6M4IT18</accession>
<dbReference type="Gene3D" id="1.10.287.130">
    <property type="match status" value="1"/>
</dbReference>
<dbReference type="PANTHER" id="PTHR43547">
    <property type="entry name" value="TWO-COMPONENT HISTIDINE KINASE"/>
    <property type="match status" value="1"/>
</dbReference>
<comment type="catalytic activity">
    <reaction evidence="1">
        <text>ATP + protein L-histidine = ADP + protein N-phospho-L-histidine.</text>
        <dbReference type="EC" id="2.7.13.3"/>
    </reaction>
</comment>
<evidence type="ECO:0000256" key="1">
    <source>
        <dbReference type="ARBA" id="ARBA00000085"/>
    </source>
</evidence>
<dbReference type="SUPFAM" id="SSF55874">
    <property type="entry name" value="ATPase domain of HSP90 chaperone/DNA topoisomerase II/histidine kinase"/>
    <property type="match status" value="1"/>
</dbReference>
<feature type="domain" description="Response regulatory" evidence="6">
    <location>
        <begin position="174"/>
        <end position="291"/>
    </location>
</feature>
<evidence type="ECO:0000259" key="5">
    <source>
        <dbReference type="PROSITE" id="PS50109"/>
    </source>
</evidence>
<evidence type="ECO:0000313" key="7">
    <source>
        <dbReference type="EMBL" id="QJR37355.1"/>
    </source>
</evidence>
<dbReference type="InterPro" id="IPR004358">
    <property type="entry name" value="Sig_transdc_His_kin-like_C"/>
</dbReference>
<feature type="domain" description="Response regulatory" evidence="6">
    <location>
        <begin position="14"/>
        <end position="139"/>
    </location>
</feature>
<dbReference type="InterPro" id="IPR001789">
    <property type="entry name" value="Sig_transdc_resp-reg_receiver"/>
</dbReference>
<dbReference type="PROSITE" id="PS50109">
    <property type="entry name" value="HIS_KIN"/>
    <property type="match status" value="1"/>
</dbReference>
<dbReference type="Pfam" id="PF00072">
    <property type="entry name" value="Response_reg"/>
    <property type="match status" value="3"/>
</dbReference>
<dbReference type="SMART" id="SM00448">
    <property type="entry name" value="REC"/>
    <property type="match status" value="3"/>
</dbReference>
<proteinExistence type="predicted"/>
<evidence type="ECO:0000256" key="4">
    <source>
        <dbReference type="PROSITE-ProRule" id="PRU00169"/>
    </source>
</evidence>
<dbReference type="AlphaFoldDB" id="A0A6M4IT18"/>
<feature type="domain" description="Histidine kinase" evidence="5">
    <location>
        <begin position="316"/>
        <end position="539"/>
    </location>
</feature>
<evidence type="ECO:0000256" key="3">
    <source>
        <dbReference type="ARBA" id="ARBA00022553"/>
    </source>
</evidence>
<evidence type="ECO:0000256" key="2">
    <source>
        <dbReference type="ARBA" id="ARBA00012438"/>
    </source>
</evidence>
<dbReference type="PROSITE" id="PS50110">
    <property type="entry name" value="RESPONSE_REGULATORY"/>
    <property type="match status" value="3"/>
</dbReference>
<dbReference type="InterPro" id="IPR003661">
    <property type="entry name" value="HisK_dim/P_dom"/>
</dbReference>
<dbReference type="Pfam" id="PF00512">
    <property type="entry name" value="HisKA"/>
    <property type="match status" value="1"/>
</dbReference>
<dbReference type="InterPro" id="IPR036097">
    <property type="entry name" value="HisK_dim/P_sf"/>
</dbReference>
<dbReference type="PRINTS" id="PR00344">
    <property type="entry name" value="BCTRLSENSOR"/>
</dbReference>
<dbReference type="InterPro" id="IPR003594">
    <property type="entry name" value="HATPase_dom"/>
</dbReference>
<gene>
    <name evidence="7" type="ORF">HKW67_18500</name>
</gene>
<dbReference type="CDD" id="cd17557">
    <property type="entry name" value="REC_Rcp-like"/>
    <property type="match status" value="1"/>
</dbReference>
<dbReference type="EC" id="2.7.13.3" evidence="2"/>